<protein>
    <submittedName>
        <fullName evidence="3">Universal stress protein</fullName>
    </submittedName>
</protein>
<evidence type="ECO:0000313" key="4">
    <source>
        <dbReference type="Proteomes" id="UP000292120"/>
    </source>
</evidence>
<reference evidence="3 4" key="1">
    <citation type="submission" date="2019-02" db="EMBL/GenBank/DDBJ databases">
        <title>Aquabacterium sp. strain KMB7.</title>
        <authorList>
            <person name="Chen W.-M."/>
        </authorList>
    </citation>
    <scope>NUCLEOTIDE SEQUENCE [LARGE SCALE GENOMIC DNA]</scope>
    <source>
        <strain evidence="3 4">KMB7</strain>
    </source>
</reference>
<comment type="similarity">
    <text evidence="1">Belongs to the universal stress protein A family.</text>
</comment>
<evidence type="ECO:0000259" key="2">
    <source>
        <dbReference type="Pfam" id="PF00582"/>
    </source>
</evidence>
<dbReference type="Proteomes" id="UP000292120">
    <property type="component" value="Unassembled WGS sequence"/>
</dbReference>
<proteinExistence type="inferred from homology"/>
<dbReference type="CDD" id="cd00293">
    <property type="entry name" value="USP-like"/>
    <property type="match status" value="1"/>
</dbReference>
<evidence type="ECO:0000256" key="1">
    <source>
        <dbReference type="ARBA" id="ARBA00008791"/>
    </source>
</evidence>
<dbReference type="PANTHER" id="PTHR46268:SF6">
    <property type="entry name" value="UNIVERSAL STRESS PROTEIN UP12"/>
    <property type="match status" value="1"/>
</dbReference>
<gene>
    <name evidence="3" type="ORF">EYS42_08275</name>
</gene>
<dbReference type="PRINTS" id="PR01438">
    <property type="entry name" value="UNVRSLSTRESS"/>
</dbReference>
<dbReference type="RefSeq" id="WP_130967683.1">
    <property type="nucleotide sequence ID" value="NZ_SIXI01000003.1"/>
</dbReference>
<evidence type="ECO:0000313" key="3">
    <source>
        <dbReference type="EMBL" id="TBO31234.1"/>
    </source>
</evidence>
<dbReference type="OrthoDB" id="9792500at2"/>
<dbReference type="SUPFAM" id="SSF52402">
    <property type="entry name" value="Adenine nucleotide alpha hydrolases-like"/>
    <property type="match status" value="1"/>
</dbReference>
<organism evidence="3 4">
    <name type="scientific">Aquabacterium lacunae</name>
    <dbReference type="NCBI Taxonomy" id="2528630"/>
    <lineage>
        <taxon>Bacteria</taxon>
        <taxon>Pseudomonadati</taxon>
        <taxon>Pseudomonadota</taxon>
        <taxon>Betaproteobacteria</taxon>
        <taxon>Burkholderiales</taxon>
        <taxon>Aquabacterium</taxon>
    </lineage>
</organism>
<dbReference type="Pfam" id="PF00582">
    <property type="entry name" value="Usp"/>
    <property type="match status" value="1"/>
</dbReference>
<dbReference type="InterPro" id="IPR006016">
    <property type="entry name" value="UspA"/>
</dbReference>
<comment type="caution">
    <text evidence="3">The sequence shown here is derived from an EMBL/GenBank/DDBJ whole genome shotgun (WGS) entry which is preliminary data.</text>
</comment>
<keyword evidence="4" id="KW-1185">Reference proteome</keyword>
<dbReference type="Gene3D" id="3.40.50.620">
    <property type="entry name" value="HUPs"/>
    <property type="match status" value="1"/>
</dbReference>
<dbReference type="InterPro" id="IPR006015">
    <property type="entry name" value="Universal_stress_UspA"/>
</dbReference>
<name>A0A4Q9GYW5_9BURK</name>
<accession>A0A4Q9GYW5</accession>
<dbReference type="PANTHER" id="PTHR46268">
    <property type="entry name" value="STRESS RESPONSE PROTEIN NHAX"/>
    <property type="match status" value="1"/>
</dbReference>
<sequence length="140" mass="15410">MKILLPVDGSKFTKQMLAWLATHDEWLNGQHEFTVLTVTPAIPPHAASVFSVEDLKGYYDSCSDAVFKPIRKFLAKHDLATRYEAKVGHAPEVIAKLADKGKYDLVIMGSHGHGNLMNLVMGSVATQVLARSKVPVLLVR</sequence>
<dbReference type="EMBL" id="SIXI01000003">
    <property type="protein sequence ID" value="TBO31234.1"/>
    <property type="molecule type" value="Genomic_DNA"/>
</dbReference>
<dbReference type="InterPro" id="IPR014729">
    <property type="entry name" value="Rossmann-like_a/b/a_fold"/>
</dbReference>
<feature type="domain" description="UspA" evidence="2">
    <location>
        <begin position="2"/>
        <end position="140"/>
    </location>
</feature>
<dbReference type="AlphaFoldDB" id="A0A4Q9GYW5"/>